<proteinExistence type="predicted"/>
<organism evidence="2 3">
    <name type="scientific">Ligilactobacillus aviarius</name>
    <dbReference type="NCBI Taxonomy" id="1606"/>
    <lineage>
        <taxon>Bacteria</taxon>
        <taxon>Bacillati</taxon>
        <taxon>Bacillota</taxon>
        <taxon>Bacilli</taxon>
        <taxon>Lactobacillales</taxon>
        <taxon>Lactobacillaceae</taxon>
        <taxon>Ligilactobacillus</taxon>
    </lineage>
</organism>
<accession>A0A510WRY9</accession>
<protein>
    <submittedName>
        <fullName evidence="2">Uncharacterized protein</fullName>
    </submittedName>
</protein>
<keyword evidence="1" id="KW-1133">Transmembrane helix</keyword>
<feature type="transmembrane region" description="Helical" evidence="1">
    <location>
        <begin position="121"/>
        <end position="146"/>
    </location>
</feature>
<gene>
    <name evidence="2" type="ORF">LAV01_08210</name>
</gene>
<dbReference type="Proteomes" id="UP000321722">
    <property type="component" value="Unassembled WGS sequence"/>
</dbReference>
<sequence>MINEKHERGVFKGRSPLFKNLFVWLAVGYILTGLVGSTWCARDVLTGAGPWILIFTMGTVCVIFIVPEILMGIALKNKNKEVIVASVVVNIIYLLIFGGLLKRPLVYVDEAGVEYHYAFNWRFIALSALSCLIISIALGIALLILINHAKWSLRKNKIVLLITAIVSCGLIGGVGVLTLVQRHSTLVMMKTQYVKNCEATEDKQLSDLSSDVVGIKTAKFAVVPTSKITLASTDVCGTDSDLQDNVALIEVNGKPISNHDYNYLIGQEDENEPFSKRQALAAKYGLTMRKHGKPARQSLKQVKKTEVNWTEKQIDKYNDIGN</sequence>
<name>A0A510WRY9_9LACO</name>
<dbReference type="GeneID" id="29934054"/>
<comment type="caution">
    <text evidence="2">The sequence shown here is derived from an EMBL/GenBank/DDBJ whole genome shotgun (WGS) entry which is preliminary data.</text>
</comment>
<feature type="transmembrane region" description="Helical" evidence="1">
    <location>
        <begin position="82"/>
        <end position="101"/>
    </location>
</feature>
<reference evidence="2 3" key="1">
    <citation type="submission" date="2019-07" db="EMBL/GenBank/DDBJ databases">
        <title>Whole genome shotgun sequence of Lactobacillus aviarius subsp. aviarius NBRC 102162.</title>
        <authorList>
            <person name="Hosoyama A."/>
            <person name="Uohara A."/>
            <person name="Ohji S."/>
            <person name="Ichikawa N."/>
        </authorList>
    </citation>
    <scope>NUCLEOTIDE SEQUENCE [LARGE SCALE GENOMIC DNA]</scope>
    <source>
        <strain evidence="2 3">NBRC 102162</strain>
    </source>
</reference>
<evidence type="ECO:0000313" key="3">
    <source>
        <dbReference type="Proteomes" id="UP000321722"/>
    </source>
</evidence>
<feature type="transmembrane region" description="Helical" evidence="1">
    <location>
        <begin position="158"/>
        <end position="180"/>
    </location>
</feature>
<keyword evidence="3" id="KW-1185">Reference proteome</keyword>
<keyword evidence="1" id="KW-0812">Transmembrane</keyword>
<feature type="transmembrane region" description="Helical" evidence="1">
    <location>
        <begin position="21"/>
        <end position="39"/>
    </location>
</feature>
<keyword evidence="1" id="KW-0472">Membrane</keyword>
<dbReference type="RefSeq" id="WP_057827347.1">
    <property type="nucleotide sequence ID" value="NZ_BAAACL010000017.1"/>
</dbReference>
<evidence type="ECO:0000256" key="1">
    <source>
        <dbReference type="SAM" id="Phobius"/>
    </source>
</evidence>
<feature type="transmembrane region" description="Helical" evidence="1">
    <location>
        <begin position="51"/>
        <end position="75"/>
    </location>
</feature>
<dbReference type="EMBL" id="BJUI01000009">
    <property type="protein sequence ID" value="GEK41989.1"/>
    <property type="molecule type" value="Genomic_DNA"/>
</dbReference>
<dbReference type="AlphaFoldDB" id="A0A510WRY9"/>
<evidence type="ECO:0000313" key="2">
    <source>
        <dbReference type="EMBL" id="GEK41989.1"/>
    </source>
</evidence>